<dbReference type="Pfam" id="PF03927">
    <property type="entry name" value="NapD"/>
    <property type="match status" value="1"/>
</dbReference>
<dbReference type="PANTHER" id="PTHR38603:SF1">
    <property type="entry name" value="CHAPERONE NAPD"/>
    <property type="match status" value="1"/>
</dbReference>
<evidence type="ECO:0000256" key="5">
    <source>
        <dbReference type="SAM" id="MobiDB-lite"/>
    </source>
</evidence>
<sequence length="108" mass="11914">MPDNTLINDKGGVNHYAPDSPEPSGEYHVASFVAHAVVTQLDDVKQQIKQIQGAEIHAVSPEGKIVFTIEDFSQKGIGQKIDTLKYHTGLYNLAPVYHQFLPETNQAI</sequence>
<accession>A0AAE9YRP3</accession>
<evidence type="ECO:0000313" key="7">
    <source>
        <dbReference type="Proteomes" id="UP000032568"/>
    </source>
</evidence>
<dbReference type="GO" id="GO:0005737">
    <property type="term" value="C:cytoplasm"/>
    <property type="evidence" value="ECO:0007669"/>
    <property type="project" value="UniProtKB-SubCell"/>
</dbReference>
<dbReference type="GO" id="GO:0051224">
    <property type="term" value="P:negative regulation of protein transport"/>
    <property type="evidence" value="ECO:0007669"/>
    <property type="project" value="UniProtKB-UniRule"/>
</dbReference>
<dbReference type="InterPro" id="IPR005623">
    <property type="entry name" value="Chaperone_NapD_NO3_reduct"/>
</dbReference>
<reference evidence="6 7" key="2">
    <citation type="journal article" date="2022" name="Mar. Drugs">
        <title>Bioassay-Guided Fractionation Leads to the Detection of Cholic Acid Generated by the Rare Thalassomonas sp.</title>
        <authorList>
            <person name="Pheiffer F."/>
            <person name="Schneider Y.K."/>
            <person name="Hansen E.H."/>
            <person name="Andersen J.H."/>
            <person name="Isaksson J."/>
            <person name="Busche T."/>
            <person name="R C."/>
            <person name="Kalinowski J."/>
            <person name="Zyl L.V."/>
            <person name="Trindade M."/>
        </authorList>
    </citation>
    <scope>NUCLEOTIDE SEQUENCE [LARGE SCALE GENOMIC DNA]</scope>
    <source>
        <strain evidence="6 7">A5K-106</strain>
    </source>
</reference>
<dbReference type="HAMAP" id="MF_02200">
    <property type="entry name" value="NapD"/>
    <property type="match status" value="1"/>
</dbReference>
<dbReference type="EMBL" id="CP059735">
    <property type="protein sequence ID" value="WDD99995.1"/>
    <property type="molecule type" value="Genomic_DNA"/>
</dbReference>
<dbReference type="GO" id="GO:0005048">
    <property type="term" value="F:signal sequence binding"/>
    <property type="evidence" value="ECO:0007669"/>
    <property type="project" value="UniProtKB-UniRule"/>
</dbReference>
<dbReference type="RefSeq" id="WP_084692893.1">
    <property type="nucleotide sequence ID" value="NZ_CP059735.1"/>
</dbReference>
<dbReference type="PANTHER" id="PTHR38603">
    <property type="entry name" value="CHAPERONE NAPD"/>
    <property type="match status" value="1"/>
</dbReference>
<dbReference type="KEGG" id="tact:SG35_004855"/>
<evidence type="ECO:0000256" key="4">
    <source>
        <dbReference type="HAMAP-Rule" id="MF_02200"/>
    </source>
</evidence>
<comment type="subunit">
    <text evidence="4">Interacts with the cytoplasmic NapA precursor.</text>
</comment>
<comment type="subcellular location">
    <subcellularLocation>
        <location evidence="1 4">Cytoplasm</location>
    </subcellularLocation>
</comment>
<dbReference type="Gene3D" id="3.30.70.920">
    <property type="match status" value="1"/>
</dbReference>
<feature type="region of interest" description="Disordered" evidence="5">
    <location>
        <begin position="1"/>
        <end position="24"/>
    </location>
</feature>
<comment type="function">
    <text evidence="4">Chaperone for NapA, the catalytic subunit of the periplasmic nitrate reductase. It binds directly and specifically to the twin-arginine signal peptide of NapA, preventing premature interaction with the Tat translocase and premature export.</text>
</comment>
<dbReference type="Proteomes" id="UP000032568">
    <property type="component" value="Chromosome"/>
</dbReference>
<gene>
    <name evidence="4" type="primary">napD</name>
    <name evidence="6" type="ORF">SG35_004855</name>
</gene>
<name>A0AAE9YRP3_9GAMM</name>
<proteinExistence type="inferred from homology"/>
<evidence type="ECO:0000313" key="6">
    <source>
        <dbReference type="EMBL" id="WDD99995.1"/>
    </source>
</evidence>
<evidence type="ECO:0000256" key="1">
    <source>
        <dbReference type="ARBA" id="ARBA00004496"/>
    </source>
</evidence>
<keyword evidence="3 4" id="KW-0143">Chaperone</keyword>
<comment type="similarity">
    <text evidence="4">Belongs to the NapD family.</text>
</comment>
<keyword evidence="2 4" id="KW-0963">Cytoplasm</keyword>
<keyword evidence="7" id="KW-1185">Reference proteome</keyword>
<evidence type="ECO:0000256" key="2">
    <source>
        <dbReference type="ARBA" id="ARBA00022490"/>
    </source>
</evidence>
<organism evidence="6 7">
    <name type="scientific">Thalassomonas actiniarum</name>
    <dbReference type="NCBI Taxonomy" id="485447"/>
    <lineage>
        <taxon>Bacteria</taxon>
        <taxon>Pseudomonadati</taxon>
        <taxon>Pseudomonadota</taxon>
        <taxon>Gammaproteobacteria</taxon>
        <taxon>Alteromonadales</taxon>
        <taxon>Colwelliaceae</taxon>
        <taxon>Thalassomonas</taxon>
    </lineage>
</organism>
<reference evidence="6 7" key="1">
    <citation type="journal article" date="2015" name="Genome Announc.">
        <title>Draft Genome Sequences of Marine Isolates of Thalassomonas viridans and Thalassomonas actiniarum.</title>
        <authorList>
            <person name="Olonade I."/>
            <person name="van Zyl L.J."/>
            <person name="Trindade M."/>
        </authorList>
    </citation>
    <scope>NUCLEOTIDE SEQUENCE [LARGE SCALE GENOMIC DNA]</scope>
    <source>
        <strain evidence="6 7">A5K-106</strain>
    </source>
</reference>
<dbReference type="AlphaFoldDB" id="A0AAE9YRP3"/>
<protein>
    <recommendedName>
        <fullName evidence="4">Chaperone NapD</fullName>
    </recommendedName>
    <alternativeName>
        <fullName evidence="4">NapA signal peptide-binding chaperone NapD</fullName>
    </alternativeName>
</protein>
<evidence type="ECO:0000256" key="3">
    <source>
        <dbReference type="ARBA" id="ARBA00023186"/>
    </source>
</evidence>